<evidence type="ECO:0000313" key="1">
    <source>
        <dbReference type="EMBL" id="KAG5960383.1"/>
    </source>
</evidence>
<dbReference type="Pfam" id="PF13350">
    <property type="entry name" value="Y_phosphatase3"/>
    <property type="match status" value="1"/>
</dbReference>
<keyword evidence="2" id="KW-1185">Reference proteome</keyword>
<dbReference type="Proteomes" id="UP000742024">
    <property type="component" value="Unassembled WGS sequence"/>
</dbReference>
<reference evidence="1 2" key="1">
    <citation type="journal article" date="2020" name="bioRxiv">
        <title>Whole genome comparisons of ergot fungi reveals the divergence and evolution of species within the genus Claviceps are the result of varying mechanisms driving genome evolution and host range expansion.</title>
        <authorList>
            <person name="Wyka S.A."/>
            <person name="Mondo S.J."/>
            <person name="Liu M."/>
            <person name="Dettman J."/>
            <person name="Nalam V."/>
            <person name="Broders K.D."/>
        </authorList>
    </citation>
    <scope>NUCLEOTIDE SEQUENCE [LARGE SCALE GENOMIC DNA]</scope>
    <source>
        <strain evidence="1 2">LM583</strain>
    </source>
</reference>
<dbReference type="SUPFAM" id="SSF52799">
    <property type="entry name" value="(Phosphotyrosine protein) phosphatases II"/>
    <property type="match status" value="1"/>
</dbReference>
<evidence type="ECO:0000313" key="2">
    <source>
        <dbReference type="Proteomes" id="UP000742024"/>
    </source>
</evidence>
<dbReference type="InterPro" id="IPR026893">
    <property type="entry name" value="Tyr/Ser_Pase_IphP-type"/>
</dbReference>
<dbReference type="InterPro" id="IPR029021">
    <property type="entry name" value="Prot-tyrosine_phosphatase-like"/>
</dbReference>
<organism evidence="1 2">
    <name type="scientific">Claviceps arundinis</name>
    <dbReference type="NCBI Taxonomy" id="1623583"/>
    <lineage>
        <taxon>Eukaryota</taxon>
        <taxon>Fungi</taxon>
        <taxon>Dikarya</taxon>
        <taxon>Ascomycota</taxon>
        <taxon>Pezizomycotina</taxon>
        <taxon>Sordariomycetes</taxon>
        <taxon>Hypocreomycetidae</taxon>
        <taxon>Hypocreales</taxon>
        <taxon>Clavicipitaceae</taxon>
        <taxon>Claviceps</taxon>
    </lineage>
</organism>
<comment type="caution">
    <text evidence="1">The sequence shown here is derived from an EMBL/GenBank/DDBJ whole genome shotgun (WGS) entry which is preliminary data.</text>
</comment>
<accession>A0ABQ7PDL0</accession>
<dbReference type="Gene3D" id="3.90.190.10">
    <property type="entry name" value="Protein tyrosine phosphatase superfamily"/>
    <property type="match status" value="1"/>
</dbReference>
<name>A0ABQ7PDL0_9HYPO</name>
<gene>
    <name evidence="1" type="ORF">E4U57_000168</name>
</gene>
<sequence length="307" mass="34183">MCAPTTNDLSHAPALGLDLFEKALCFVPHDPFVTTITDLPVLILVDDASHADKALIKDDLGIRTIIDLRTKTELINQARKFSQRPEHTCANASSFSPHSVSTLPRINGIAYHDIKITGRPFEIHLVRQLSWWSFLKVIFYFVLGYRMSAIRIIATEVMLPRGLLGLGIDTVDISGLEIKEALSLYATRESLPILVHCTQGKDRTDRASHVTRIGLIISLVLMILDTPIDAIEHDYFLTNKGLEAENAQILTEVRQIGLTEEWATTSPVMIRGLQKHLVAKYGGLNAYLDGIGFGPDLRAGLQERLMY</sequence>
<proteinExistence type="predicted"/>
<protein>
    <submittedName>
        <fullName evidence="1">Uncharacterized protein</fullName>
    </submittedName>
</protein>
<dbReference type="EMBL" id="SRPR01000100">
    <property type="protein sequence ID" value="KAG5960383.1"/>
    <property type="molecule type" value="Genomic_DNA"/>
</dbReference>